<feature type="domain" description="DUF8157" evidence="1">
    <location>
        <begin position="4"/>
        <end position="55"/>
    </location>
</feature>
<accession>A0A3A6PLM1</accession>
<reference evidence="3 4" key="1">
    <citation type="submission" date="2018-06" db="EMBL/GenBank/DDBJ databases">
        <title>Halonotius sp. F13-13 a new haloarchaeeon isolated from a solar saltern from Isla Cristina, Huelva, Spain.</title>
        <authorList>
            <person name="Duran-Viseras A."/>
            <person name="Sanchez-Porro C."/>
            <person name="Ventosa A."/>
        </authorList>
    </citation>
    <scope>NUCLEOTIDE SEQUENCE [LARGE SCALE GENOMIC DNA]</scope>
    <source>
        <strain evidence="3 4">F13-13</strain>
    </source>
</reference>
<comment type="caution">
    <text evidence="3">The sequence shown here is derived from an EMBL/GenBank/DDBJ whole genome shotgun (WGS) entry which is preliminary data.</text>
</comment>
<evidence type="ECO:0000313" key="4">
    <source>
        <dbReference type="Proteomes" id="UP000276588"/>
    </source>
</evidence>
<dbReference type="InterPro" id="IPR029063">
    <property type="entry name" value="SAM-dependent_MTases_sf"/>
</dbReference>
<organism evidence="3 4">
    <name type="scientific">Halonotius aquaticus</name>
    <dbReference type="NCBI Taxonomy" id="2216978"/>
    <lineage>
        <taxon>Archaea</taxon>
        <taxon>Methanobacteriati</taxon>
        <taxon>Methanobacteriota</taxon>
        <taxon>Stenosarchaea group</taxon>
        <taxon>Halobacteria</taxon>
        <taxon>Halobacteriales</taxon>
        <taxon>Haloferacaceae</taxon>
        <taxon>Halonotius</taxon>
    </lineage>
</organism>
<dbReference type="Pfam" id="PF26487">
    <property type="entry name" value="DUF8157_C"/>
    <property type="match status" value="1"/>
</dbReference>
<protein>
    <submittedName>
        <fullName evidence="3">SAM-dependent methyltransferase</fullName>
    </submittedName>
</protein>
<proteinExistence type="predicted"/>
<gene>
    <name evidence="3" type="ORF">DM826_07540</name>
</gene>
<sequence length="484" mass="53121">MIDREAVRSNAKYLRQVRPIDPDEIAEYIDGQPHPAVVAQTLREEAFDLGLVERADGTFVPLEAEAVPHREWSPAALPAAYSRAVEDFLVKQYGANWHRGESGTTLRSTIRTLKADYLTGDDIEYDAATAAGYAIYHLPAYYATIGYVLATLTERGLLPASLRVLDVGAGVGGPALGLHDFVFGDADDREPTAGLVDYHAVEPSAAADVLDRVLSETSRNFRSTIHRSTIETFDYDAVDTDDDPFDLLIFGNVCNELDDPVAVVEDSLSHLADDGTILLLEPADRNTAIELREIERAIAGGDTDATVYAPTLRLWDGAEPDDRGWSFDVRPEIAVPAFQDRLAEAAAEADEDDPDAFRNVDVQFAYSLLRRDDERRYPFRASRDRHAKMAAMDDHVTERIDLLAVKLSHDLSDGDNAVFKIGDGSQTTDHYAVVTKESGLNRALASADYGAVLAFENALVLWNDDEEAYNLVVDGETVVDQVSG</sequence>
<dbReference type="OrthoDB" id="117536at2157"/>
<evidence type="ECO:0000313" key="3">
    <source>
        <dbReference type="EMBL" id="RJX42990.1"/>
    </source>
</evidence>
<dbReference type="EMBL" id="QKNY01000011">
    <property type="protein sequence ID" value="RJX42990.1"/>
    <property type="molecule type" value="Genomic_DNA"/>
</dbReference>
<dbReference type="RefSeq" id="WP_120102799.1">
    <property type="nucleotide sequence ID" value="NZ_QKNY01000011.1"/>
</dbReference>
<feature type="domain" description="DUF8157" evidence="2">
    <location>
        <begin position="390"/>
        <end position="482"/>
    </location>
</feature>
<dbReference type="AlphaFoldDB" id="A0A3A6PLM1"/>
<dbReference type="Gene3D" id="3.40.50.150">
    <property type="entry name" value="Vaccinia Virus protein VP39"/>
    <property type="match status" value="1"/>
</dbReference>
<keyword evidence="3" id="KW-0808">Transferase</keyword>
<dbReference type="InterPro" id="IPR058959">
    <property type="entry name" value="DUF8157_C"/>
</dbReference>
<evidence type="ECO:0000259" key="2">
    <source>
        <dbReference type="Pfam" id="PF26487"/>
    </source>
</evidence>
<keyword evidence="4" id="KW-1185">Reference proteome</keyword>
<dbReference type="SUPFAM" id="SSF53335">
    <property type="entry name" value="S-adenosyl-L-methionine-dependent methyltransferases"/>
    <property type="match status" value="1"/>
</dbReference>
<keyword evidence="3" id="KW-0489">Methyltransferase</keyword>
<dbReference type="GO" id="GO:0032259">
    <property type="term" value="P:methylation"/>
    <property type="evidence" value="ECO:0007669"/>
    <property type="project" value="UniProtKB-KW"/>
</dbReference>
<dbReference type="InterPro" id="IPR058470">
    <property type="entry name" value="DUF8157_N"/>
</dbReference>
<dbReference type="Pfam" id="PF13489">
    <property type="entry name" value="Methyltransf_23"/>
    <property type="match status" value="1"/>
</dbReference>
<evidence type="ECO:0000259" key="1">
    <source>
        <dbReference type="Pfam" id="PF26486"/>
    </source>
</evidence>
<dbReference type="Proteomes" id="UP000276588">
    <property type="component" value="Unassembled WGS sequence"/>
</dbReference>
<name>A0A3A6PLM1_9EURY</name>
<dbReference type="Pfam" id="PF26486">
    <property type="entry name" value="DUF8157"/>
    <property type="match status" value="1"/>
</dbReference>
<dbReference type="GO" id="GO:0008168">
    <property type="term" value="F:methyltransferase activity"/>
    <property type="evidence" value="ECO:0007669"/>
    <property type="project" value="UniProtKB-KW"/>
</dbReference>